<comment type="caution">
    <text evidence="1">The sequence shown here is derived from an EMBL/GenBank/DDBJ whole genome shotgun (WGS) entry which is preliminary data.</text>
</comment>
<dbReference type="Proteomes" id="UP000014461">
    <property type="component" value="Unassembled WGS sequence"/>
</dbReference>
<keyword evidence="2" id="KW-1185">Reference proteome</keyword>
<reference evidence="1" key="1">
    <citation type="journal article" date="2013" name="Genome Announc.">
        <title>Draft Genome Sequence of Agarivorans albus Strain MKT 106T, an Agarolytic Marine Bacterium.</title>
        <authorList>
            <person name="Yasuike M."/>
            <person name="Nakamura Y."/>
            <person name="Kai W."/>
            <person name="Fujiwara A."/>
            <person name="Fukui Y."/>
            <person name="Satomi M."/>
            <person name="Sano M."/>
        </authorList>
    </citation>
    <scope>NUCLEOTIDE SEQUENCE [LARGE SCALE GENOMIC DNA]</scope>
</reference>
<evidence type="ECO:0000313" key="1">
    <source>
        <dbReference type="EMBL" id="GAD00147.1"/>
    </source>
</evidence>
<gene>
    <name evidence="1" type="ORF">AALB_0227</name>
</gene>
<sequence>MNSYLVRLVLHSKAGGSANALVVVFSHAHHRGHGGISIMA</sequence>
<proteinExistence type="predicted"/>
<dbReference type="AlphaFoldDB" id="R9PFL9"/>
<name>R9PFL9_AGAAL</name>
<protein>
    <submittedName>
        <fullName evidence="1">Uncharacterized protein</fullName>
    </submittedName>
</protein>
<evidence type="ECO:0000313" key="2">
    <source>
        <dbReference type="Proteomes" id="UP000014461"/>
    </source>
</evidence>
<organism evidence="1 2">
    <name type="scientific">Agarivorans albus MKT 106</name>
    <dbReference type="NCBI Taxonomy" id="1331007"/>
    <lineage>
        <taxon>Bacteria</taxon>
        <taxon>Pseudomonadati</taxon>
        <taxon>Pseudomonadota</taxon>
        <taxon>Gammaproteobacteria</taxon>
        <taxon>Alteromonadales</taxon>
        <taxon>Alteromonadaceae</taxon>
        <taxon>Agarivorans</taxon>
    </lineage>
</organism>
<accession>R9PFL9</accession>
<dbReference type="EMBL" id="BARX01000001">
    <property type="protein sequence ID" value="GAD00147.1"/>
    <property type="molecule type" value="Genomic_DNA"/>
</dbReference>
<dbReference type="STRING" id="1331007.AALB_0227"/>